<evidence type="ECO:0000313" key="2">
    <source>
        <dbReference type="Proteomes" id="UP000295210"/>
    </source>
</evidence>
<reference evidence="1 2" key="1">
    <citation type="submission" date="2019-03" db="EMBL/GenBank/DDBJ databases">
        <title>Genomic Encyclopedia of Type Strains, Phase IV (KMG-IV): sequencing the most valuable type-strain genomes for metagenomic binning, comparative biology and taxonomic classification.</title>
        <authorList>
            <person name="Goeker M."/>
        </authorList>
    </citation>
    <scope>NUCLEOTIDE SEQUENCE [LARGE SCALE GENOMIC DNA]</scope>
    <source>
        <strain evidence="1 2">DSM 103428</strain>
    </source>
</reference>
<dbReference type="OrthoDB" id="128865at2"/>
<name>A0A4R1L3S5_9BACT</name>
<dbReference type="EMBL" id="SMGK01000003">
    <property type="protein sequence ID" value="TCK72692.1"/>
    <property type="molecule type" value="Genomic_DNA"/>
</dbReference>
<evidence type="ECO:0000313" key="1">
    <source>
        <dbReference type="EMBL" id="TCK72692.1"/>
    </source>
</evidence>
<organism evidence="1 2">
    <name type="scientific">Acidipila rosea</name>
    <dbReference type="NCBI Taxonomy" id="768535"/>
    <lineage>
        <taxon>Bacteria</taxon>
        <taxon>Pseudomonadati</taxon>
        <taxon>Acidobacteriota</taxon>
        <taxon>Terriglobia</taxon>
        <taxon>Terriglobales</taxon>
        <taxon>Acidobacteriaceae</taxon>
        <taxon>Acidipila</taxon>
    </lineage>
</organism>
<proteinExistence type="predicted"/>
<keyword evidence="2" id="KW-1185">Reference proteome</keyword>
<accession>A0A4R1L3S5</accession>
<dbReference type="AlphaFoldDB" id="A0A4R1L3S5"/>
<dbReference type="RefSeq" id="WP_131996393.1">
    <property type="nucleotide sequence ID" value="NZ_SMGK01000003.1"/>
</dbReference>
<dbReference type="Proteomes" id="UP000295210">
    <property type="component" value="Unassembled WGS sequence"/>
</dbReference>
<comment type="caution">
    <text evidence="1">The sequence shown here is derived from an EMBL/GenBank/DDBJ whole genome shotgun (WGS) entry which is preliminary data.</text>
</comment>
<protein>
    <submittedName>
        <fullName evidence="1">Uncharacterized protein</fullName>
    </submittedName>
</protein>
<gene>
    <name evidence="1" type="ORF">C7378_2280</name>
</gene>
<sequence>MPKKTKPLSFDEIVSRLRSLQFDVRPASQGANGMLVAKYGCAAVLAPAEKGQGAVLTVKSGVLLAGEIAHILDRGFQKMLTNSKITVAATADRLKALHLFQEELTEVIGAESFYNQALGTTSDVYMYDRVKGRDLPAAKRPVPAWELPAETH</sequence>